<reference evidence="8" key="1">
    <citation type="submission" date="2017-09" db="EMBL/GenBank/DDBJ databases">
        <authorList>
            <person name="Varghese N."/>
            <person name="Submissions S."/>
        </authorList>
    </citation>
    <scope>NUCLEOTIDE SEQUENCE [LARGE SCALE GENOMIC DNA]</scope>
    <source>
        <strain evidence="8">MSL47</strain>
    </source>
</reference>
<dbReference type="Proteomes" id="UP000219573">
    <property type="component" value="Unassembled WGS sequence"/>
</dbReference>
<dbReference type="Pfam" id="PF06803">
    <property type="entry name" value="DUF1232"/>
    <property type="match status" value="1"/>
</dbReference>
<evidence type="ECO:0000256" key="5">
    <source>
        <dbReference type="SAM" id="Phobius"/>
    </source>
</evidence>
<evidence type="ECO:0000256" key="3">
    <source>
        <dbReference type="ARBA" id="ARBA00022989"/>
    </source>
</evidence>
<evidence type="ECO:0000256" key="1">
    <source>
        <dbReference type="ARBA" id="ARBA00004127"/>
    </source>
</evidence>
<comment type="subcellular location">
    <subcellularLocation>
        <location evidence="1">Endomembrane system</location>
        <topology evidence="1">Multi-pass membrane protein</topology>
    </subcellularLocation>
</comment>
<name>A0A285I2S1_9FIRM</name>
<protein>
    <submittedName>
        <fullName evidence="7">Uncharacterized membrane protein YkvA, DUF1232 family</fullName>
    </submittedName>
</protein>
<feature type="transmembrane region" description="Helical" evidence="5">
    <location>
        <begin position="69"/>
        <end position="86"/>
    </location>
</feature>
<evidence type="ECO:0000256" key="4">
    <source>
        <dbReference type="ARBA" id="ARBA00023136"/>
    </source>
</evidence>
<dbReference type="AlphaFoldDB" id="A0A285I2S1"/>
<sequence length="128" mass="14450">MSDKGKKGFKKFESKADQYINDKEKTRELLDKAVTKANNNKGPIKKIWGELQLLFGVIKDWVNGSYKEFPTGSLVMAIVAVVYFVSPVDLVPDFLPAGLLDDAAVVGFVIKQIHDDLEQYKIWKTTQK</sequence>
<dbReference type="GO" id="GO:0012505">
    <property type="term" value="C:endomembrane system"/>
    <property type="evidence" value="ECO:0007669"/>
    <property type="project" value="UniProtKB-SubCell"/>
</dbReference>
<evidence type="ECO:0000259" key="6">
    <source>
        <dbReference type="Pfam" id="PF06803"/>
    </source>
</evidence>
<dbReference type="RefSeq" id="WP_097019049.1">
    <property type="nucleotide sequence ID" value="NZ_OBDZ01000028.1"/>
</dbReference>
<organism evidence="7 8">
    <name type="scientific">Orenia metallireducens</name>
    <dbReference type="NCBI Taxonomy" id="1413210"/>
    <lineage>
        <taxon>Bacteria</taxon>
        <taxon>Bacillati</taxon>
        <taxon>Bacillota</taxon>
        <taxon>Clostridia</taxon>
        <taxon>Halanaerobiales</taxon>
        <taxon>Halobacteroidaceae</taxon>
        <taxon>Orenia</taxon>
    </lineage>
</organism>
<dbReference type="InterPro" id="IPR010652">
    <property type="entry name" value="DUF1232"/>
</dbReference>
<keyword evidence="2 5" id="KW-0812">Transmembrane</keyword>
<evidence type="ECO:0000313" key="7">
    <source>
        <dbReference type="EMBL" id="SNY41376.1"/>
    </source>
</evidence>
<accession>A0A285I2S1</accession>
<keyword evidence="3 5" id="KW-1133">Transmembrane helix</keyword>
<feature type="domain" description="DUF1232" evidence="6">
    <location>
        <begin position="74"/>
        <end position="108"/>
    </location>
</feature>
<gene>
    <name evidence="7" type="ORF">SAMN06265827_12839</name>
</gene>
<proteinExistence type="predicted"/>
<keyword evidence="4 5" id="KW-0472">Membrane</keyword>
<evidence type="ECO:0000313" key="8">
    <source>
        <dbReference type="Proteomes" id="UP000219573"/>
    </source>
</evidence>
<evidence type="ECO:0000256" key="2">
    <source>
        <dbReference type="ARBA" id="ARBA00022692"/>
    </source>
</evidence>
<dbReference type="EMBL" id="OBDZ01000028">
    <property type="protein sequence ID" value="SNY41376.1"/>
    <property type="molecule type" value="Genomic_DNA"/>
</dbReference>
<keyword evidence="8" id="KW-1185">Reference proteome</keyword>